<dbReference type="CDD" id="cd00173">
    <property type="entry name" value="SH2"/>
    <property type="match status" value="1"/>
</dbReference>
<dbReference type="EMBL" id="ADBV01016245">
    <property type="protein sequence ID" value="EJW72411.1"/>
    <property type="molecule type" value="Genomic_DNA"/>
</dbReference>
<evidence type="ECO:0000259" key="2">
    <source>
        <dbReference type="PROSITE" id="PS50001"/>
    </source>
</evidence>
<feature type="domain" description="SH2" evidence="2">
    <location>
        <begin position="35"/>
        <end position="106"/>
    </location>
</feature>
<dbReference type="InterPro" id="IPR000980">
    <property type="entry name" value="SH2"/>
</dbReference>
<dbReference type="SUPFAM" id="SSF55550">
    <property type="entry name" value="SH2 domain"/>
    <property type="match status" value="1"/>
</dbReference>
<proteinExistence type="predicted"/>
<dbReference type="PROSITE" id="PS50001">
    <property type="entry name" value="SH2"/>
    <property type="match status" value="1"/>
</dbReference>
<accession>J9DS33</accession>
<dbReference type="Pfam" id="PF00017">
    <property type="entry name" value="SH2"/>
    <property type="match status" value="1"/>
</dbReference>
<dbReference type="AlphaFoldDB" id="J9DS33"/>
<evidence type="ECO:0000313" key="4">
    <source>
        <dbReference type="Proteomes" id="UP000004810"/>
    </source>
</evidence>
<sequence length="106" mass="11947">MGMGETGKNGKSGLVAVQLTVPLNDKNVKPEELPYFHDEPINVLTQRLTQYTDGCYLLRHSFVQSSSYTLMVNIGEHIEKFQIKRTTDGNFEIDGQIFATIPDIIE</sequence>
<dbReference type="Proteomes" id="UP000004810">
    <property type="component" value="Unassembled WGS sequence"/>
</dbReference>
<keyword evidence="1" id="KW-0727">SH2 domain</keyword>
<evidence type="ECO:0000313" key="3">
    <source>
        <dbReference type="EMBL" id="EJW72411.1"/>
    </source>
</evidence>
<name>J9DS33_WUCBA</name>
<comment type="caution">
    <text evidence="3">The sequence shown here is derived from an EMBL/GenBank/DDBJ whole genome shotgun (WGS) entry which is preliminary data.</text>
</comment>
<feature type="non-terminal residue" evidence="3">
    <location>
        <position position="106"/>
    </location>
</feature>
<dbReference type="Gene3D" id="3.30.505.10">
    <property type="entry name" value="SH2 domain"/>
    <property type="match status" value="1"/>
</dbReference>
<protein>
    <recommendedName>
        <fullName evidence="2">SH2 domain-containing protein</fullName>
    </recommendedName>
</protein>
<organism evidence="3 4">
    <name type="scientific">Wuchereria bancrofti</name>
    <dbReference type="NCBI Taxonomy" id="6293"/>
    <lineage>
        <taxon>Eukaryota</taxon>
        <taxon>Metazoa</taxon>
        <taxon>Ecdysozoa</taxon>
        <taxon>Nematoda</taxon>
        <taxon>Chromadorea</taxon>
        <taxon>Rhabditida</taxon>
        <taxon>Spirurina</taxon>
        <taxon>Spiruromorpha</taxon>
        <taxon>Filarioidea</taxon>
        <taxon>Onchocercidae</taxon>
        <taxon>Wuchereria</taxon>
    </lineage>
</organism>
<dbReference type="InterPro" id="IPR036860">
    <property type="entry name" value="SH2_dom_sf"/>
</dbReference>
<gene>
    <name evidence="3" type="ORF">WUBG_16682</name>
</gene>
<reference evidence="4" key="1">
    <citation type="submission" date="2012-08" db="EMBL/GenBank/DDBJ databases">
        <title>The Genome Sequence of Wuchereria bancrofti.</title>
        <authorList>
            <person name="Nutman T.B."/>
            <person name="Fink D.L."/>
            <person name="Russ C."/>
            <person name="Young S."/>
            <person name="Zeng Q."/>
            <person name="Koehrsen M."/>
            <person name="Alvarado L."/>
            <person name="Berlin A."/>
            <person name="Chapman S.B."/>
            <person name="Chen Z."/>
            <person name="Freedman E."/>
            <person name="Gellesch M."/>
            <person name="Goldberg J."/>
            <person name="Griggs A."/>
            <person name="Gujja S."/>
            <person name="Heilman E.R."/>
            <person name="Heiman D."/>
            <person name="Hepburn T."/>
            <person name="Howarth C."/>
            <person name="Jen D."/>
            <person name="Larson L."/>
            <person name="Lewis B."/>
            <person name="Mehta T."/>
            <person name="Park D."/>
            <person name="Pearson M."/>
            <person name="Roberts A."/>
            <person name="Saif S."/>
            <person name="Shea T."/>
            <person name="Shenoy N."/>
            <person name="Sisk P."/>
            <person name="Stolte C."/>
            <person name="Sykes S."/>
            <person name="Walk T."/>
            <person name="White J."/>
            <person name="Yandava C."/>
            <person name="Haas B."/>
            <person name="Henn M.R."/>
            <person name="Nusbaum C."/>
            <person name="Birren B."/>
        </authorList>
    </citation>
    <scope>NUCLEOTIDE SEQUENCE [LARGE SCALE GENOMIC DNA]</scope>
    <source>
        <strain evidence="4">NA</strain>
    </source>
</reference>
<evidence type="ECO:0000256" key="1">
    <source>
        <dbReference type="PROSITE-ProRule" id="PRU00191"/>
    </source>
</evidence>